<keyword evidence="4" id="KW-1133">Transmembrane helix</keyword>
<protein>
    <submittedName>
        <fullName evidence="6">Methyl-accepting chemotaxis protein</fullName>
    </submittedName>
</protein>
<accession>A0ABT3ZGS8</accession>
<keyword evidence="4" id="KW-0812">Transmembrane</keyword>
<dbReference type="RefSeq" id="WP_267844858.1">
    <property type="nucleotide sequence ID" value="NZ_JAPMXC010000001.1"/>
</dbReference>
<keyword evidence="7" id="KW-1185">Reference proteome</keyword>
<evidence type="ECO:0000256" key="2">
    <source>
        <dbReference type="PROSITE-ProRule" id="PRU00284"/>
    </source>
</evidence>
<evidence type="ECO:0000259" key="5">
    <source>
        <dbReference type="PROSITE" id="PS50111"/>
    </source>
</evidence>
<evidence type="ECO:0000256" key="4">
    <source>
        <dbReference type="SAM" id="Phobius"/>
    </source>
</evidence>
<feature type="region of interest" description="Disordered" evidence="3">
    <location>
        <begin position="115"/>
        <end position="135"/>
    </location>
</feature>
<dbReference type="InterPro" id="IPR004089">
    <property type="entry name" value="MCPsignal_dom"/>
</dbReference>
<dbReference type="Pfam" id="PF00015">
    <property type="entry name" value="MCPsignal"/>
    <property type="match status" value="1"/>
</dbReference>
<feature type="domain" description="Methyl-accepting transducer" evidence="5">
    <location>
        <begin position="81"/>
        <end position="310"/>
    </location>
</feature>
<dbReference type="EMBL" id="JAPMXC010000001">
    <property type="protein sequence ID" value="MCY0385736.1"/>
    <property type="molecule type" value="Genomic_DNA"/>
</dbReference>
<keyword evidence="4" id="KW-0472">Membrane</keyword>
<feature type="region of interest" description="Disordered" evidence="3">
    <location>
        <begin position="367"/>
        <end position="388"/>
    </location>
</feature>
<reference evidence="6" key="1">
    <citation type="submission" date="2022-11" db="EMBL/GenBank/DDBJ databases">
        <title>Robbsia betulipollinis sp. nov., isolated from pollen of birch (Betula pendula).</title>
        <authorList>
            <person name="Shi H."/>
            <person name="Ambika Manirajan B."/>
            <person name="Ratering S."/>
            <person name="Geissler-Plaum R."/>
            <person name="Schnell S."/>
        </authorList>
    </citation>
    <scope>NUCLEOTIDE SEQUENCE</scope>
    <source>
        <strain evidence="6">Bb-Pol-6</strain>
    </source>
</reference>
<evidence type="ECO:0000313" key="6">
    <source>
        <dbReference type="EMBL" id="MCY0385736.1"/>
    </source>
</evidence>
<evidence type="ECO:0000313" key="7">
    <source>
        <dbReference type="Proteomes" id="UP001082899"/>
    </source>
</evidence>
<dbReference type="SMART" id="SM00283">
    <property type="entry name" value="MA"/>
    <property type="match status" value="1"/>
</dbReference>
<organism evidence="6 7">
    <name type="scientific">Robbsia betulipollinis</name>
    <dbReference type="NCBI Taxonomy" id="2981849"/>
    <lineage>
        <taxon>Bacteria</taxon>
        <taxon>Pseudomonadati</taxon>
        <taxon>Pseudomonadota</taxon>
        <taxon>Betaproteobacteria</taxon>
        <taxon>Burkholderiales</taxon>
        <taxon>Burkholderiaceae</taxon>
        <taxon>Robbsia</taxon>
    </lineage>
</organism>
<gene>
    <name evidence="6" type="ORF">OVY01_00465</name>
</gene>
<comment type="caution">
    <text evidence="6">The sequence shown here is derived from an EMBL/GenBank/DDBJ whole genome shotgun (WGS) entry which is preliminary data.</text>
</comment>
<evidence type="ECO:0000256" key="3">
    <source>
        <dbReference type="SAM" id="MobiDB-lite"/>
    </source>
</evidence>
<evidence type="ECO:0000256" key="1">
    <source>
        <dbReference type="ARBA" id="ARBA00023224"/>
    </source>
</evidence>
<sequence>MNVSGKQFLSLSPLFVGVLGAVAVVVCGGVTVASLLAAVVLLGAGAALWLALTADGRRNATVLGRMLDERQQFGESLASVWSAQIEMSRTQSEEAVSALSGRFAAIVGRLDQSAREAERESAHTGQAGHAGSGTDATHVFQQSENALSGVVSSLHSATASKAEMLEKVRGMNDFTVELQQMAKEVAGIASQTTLLALNAAIEAARAGVAGRGFAVVANEVRMLSLQSSETGRRIAQKVGVISERVSEACTIAEAAARAEATAIVASEQTIEQVLADLRQVTETLAAASERLRAENIGIKEEIDASLVQLQFQDRISQIMSHTRANIERFPLFLASNRQLYRDSGEPAPLEASQLLAELQRSYAMSDEHAAHGGSVKRAPAQDSEITFF</sequence>
<name>A0ABT3ZGS8_9BURK</name>
<dbReference type="PANTHER" id="PTHR32089">
    <property type="entry name" value="METHYL-ACCEPTING CHEMOTAXIS PROTEIN MCPB"/>
    <property type="match status" value="1"/>
</dbReference>
<keyword evidence="1 2" id="KW-0807">Transducer</keyword>
<dbReference type="PANTHER" id="PTHR32089:SF112">
    <property type="entry name" value="LYSOZYME-LIKE PROTEIN-RELATED"/>
    <property type="match status" value="1"/>
</dbReference>
<dbReference type="PROSITE" id="PS50111">
    <property type="entry name" value="CHEMOTAXIS_TRANSDUC_2"/>
    <property type="match status" value="1"/>
</dbReference>
<feature type="transmembrane region" description="Helical" evidence="4">
    <location>
        <begin position="33"/>
        <end position="52"/>
    </location>
</feature>
<dbReference type="Gene3D" id="1.10.287.950">
    <property type="entry name" value="Methyl-accepting chemotaxis protein"/>
    <property type="match status" value="1"/>
</dbReference>
<proteinExistence type="predicted"/>
<dbReference type="Proteomes" id="UP001082899">
    <property type="component" value="Unassembled WGS sequence"/>
</dbReference>
<dbReference type="SUPFAM" id="SSF58104">
    <property type="entry name" value="Methyl-accepting chemotaxis protein (MCP) signaling domain"/>
    <property type="match status" value="1"/>
</dbReference>